<evidence type="ECO:0000256" key="16">
    <source>
        <dbReference type="ARBA" id="ARBA00047594"/>
    </source>
</evidence>
<evidence type="ECO:0000256" key="12">
    <source>
        <dbReference type="ARBA" id="ARBA00023251"/>
    </source>
</evidence>
<organism evidence="18 19">
    <name type="scientific">Capsulimonas corticalis</name>
    <dbReference type="NCBI Taxonomy" id="2219043"/>
    <lineage>
        <taxon>Bacteria</taxon>
        <taxon>Bacillati</taxon>
        <taxon>Armatimonadota</taxon>
        <taxon>Armatimonadia</taxon>
        <taxon>Capsulimonadales</taxon>
        <taxon>Capsulimonadaceae</taxon>
        <taxon>Capsulimonas</taxon>
    </lineage>
</organism>
<evidence type="ECO:0000256" key="5">
    <source>
        <dbReference type="ARBA" id="ARBA00022475"/>
    </source>
</evidence>
<dbReference type="PANTHER" id="PTHR30622:SF4">
    <property type="entry name" value="UNDECAPRENYL-DIPHOSPHATASE"/>
    <property type="match status" value="1"/>
</dbReference>
<evidence type="ECO:0000313" key="18">
    <source>
        <dbReference type="EMBL" id="BDI29359.1"/>
    </source>
</evidence>
<dbReference type="GO" id="GO:0046677">
    <property type="term" value="P:response to antibiotic"/>
    <property type="evidence" value="ECO:0007669"/>
    <property type="project" value="UniProtKB-UniRule"/>
</dbReference>
<comment type="miscellaneous">
    <text evidence="17">Bacitracin is thought to be involved in the inhibition of peptidoglycan synthesis by sequestering undecaprenyl diphosphate, thereby reducing the pool of lipid carrier available.</text>
</comment>
<evidence type="ECO:0000256" key="1">
    <source>
        <dbReference type="ARBA" id="ARBA00004651"/>
    </source>
</evidence>
<feature type="transmembrane region" description="Helical" evidence="17">
    <location>
        <begin position="265"/>
        <end position="285"/>
    </location>
</feature>
<evidence type="ECO:0000256" key="9">
    <source>
        <dbReference type="ARBA" id="ARBA00022984"/>
    </source>
</evidence>
<dbReference type="RefSeq" id="WP_218025799.1">
    <property type="nucleotide sequence ID" value="NZ_AP025739.1"/>
</dbReference>
<dbReference type="GO" id="GO:0009252">
    <property type="term" value="P:peptidoglycan biosynthetic process"/>
    <property type="evidence" value="ECO:0007669"/>
    <property type="project" value="UniProtKB-KW"/>
</dbReference>
<evidence type="ECO:0000256" key="7">
    <source>
        <dbReference type="ARBA" id="ARBA00022801"/>
    </source>
</evidence>
<evidence type="ECO:0000256" key="15">
    <source>
        <dbReference type="ARBA" id="ARBA00032932"/>
    </source>
</evidence>
<dbReference type="Pfam" id="PF02673">
    <property type="entry name" value="BacA"/>
    <property type="match status" value="1"/>
</dbReference>
<keyword evidence="13 17" id="KW-0961">Cell wall biogenesis/degradation</keyword>
<keyword evidence="11 17" id="KW-0472">Membrane</keyword>
<evidence type="ECO:0000256" key="17">
    <source>
        <dbReference type="HAMAP-Rule" id="MF_01006"/>
    </source>
</evidence>
<gene>
    <name evidence="18" type="primary">bacA</name>
    <name evidence="17" type="synonym">uppP</name>
    <name evidence="18" type="ORF">CCAX7_14100</name>
</gene>
<dbReference type="GO" id="GO:0071555">
    <property type="term" value="P:cell wall organization"/>
    <property type="evidence" value="ECO:0007669"/>
    <property type="project" value="UniProtKB-KW"/>
</dbReference>
<feature type="transmembrane region" description="Helical" evidence="17">
    <location>
        <begin position="12"/>
        <end position="30"/>
    </location>
</feature>
<keyword evidence="12 17" id="KW-0046">Antibiotic resistance</keyword>
<keyword evidence="19" id="KW-1185">Reference proteome</keyword>
<dbReference type="HAMAP" id="MF_01006">
    <property type="entry name" value="Undec_diphosphatase"/>
    <property type="match status" value="1"/>
</dbReference>
<evidence type="ECO:0000256" key="14">
    <source>
        <dbReference type="ARBA" id="ARBA00032707"/>
    </source>
</evidence>
<evidence type="ECO:0000256" key="13">
    <source>
        <dbReference type="ARBA" id="ARBA00023316"/>
    </source>
</evidence>
<protein>
    <recommendedName>
        <fullName evidence="4 17">Undecaprenyl-diphosphatase</fullName>
        <ecNumber evidence="3 17">3.6.1.27</ecNumber>
    </recommendedName>
    <alternativeName>
        <fullName evidence="15 17">Bacitracin resistance protein</fullName>
    </alternativeName>
    <alternativeName>
        <fullName evidence="14 17">Undecaprenyl pyrophosphate phosphatase</fullName>
    </alternativeName>
</protein>
<feature type="transmembrane region" description="Helical" evidence="17">
    <location>
        <begin position="156"/>
        <end position="177"/>
    </location>
</feature>
<evidence type="ECO:0000256" key="8">
    <source>
        <dbReference type="ARBA" id="ARBA00022960"/>
    </source>
</evidence>
<comment type="catalytic activity">
    <reaction evidence="16 17">
        <text>di-trans,octa-cis-undecaprenyl diphosphate + H2O = di-trans,octa-cis-undecaprenyl phosphate + phosphate + H(+)</text>
        <dbReference type="Rhea" id="RHEA:28094"/>
        <dbReference type="ChEBI" id="CHEBI:15377"/>
        <dbReference type="ChEBI" id="CHEBI:15378"/>
        <dbReference type="ChEBI" id="CHEBI:43474"/>
        <dbReference type="ChEBI" id="CHEBI:58405"/>
        <dbReference type="ChEBI" id="CHEBI:60392"/>
        <dbReference type="EC" id="3.6.1.27"/>
    </reaction>
</comment>
<comment type="similarity">
    <text evidence="2 17">Belongs to the UppP family.</text>
</comment>
<accession>A0A402D6Z9</accession>
<evidence type="ECO:0000256" key="11">
    <source>
        <dbReference type="ARBA" id="ARBA00023136"/>
    </source>
</evidence>
<keyword evidence="6 17" id="KW-0812">Transmembrane</keyword>
<evidence type="ECO:0000256" key="6">
    <source>
        <dbReference type="ARBA" id="ARBA00022692"/>
    </source>
</evidence>
<keyword evidence="7 17" id="KW-0378">Hydrolase</keyword>
<dbReference type="EC" id="3.6.1.27" evidence="3 17"/>
<feature type="transmembrane region" description="Helical" evidence="17">
    <location>
        <begin position="122"/>
        <end position="144"/>
    </location>
</feature>
<feature type="transmembrane region" description="Helical" evidence="17">
    <location>
        <begin position="98"/>
        <end position="116"/>
    </location>
</feature>
<sequence length="316" mass="33661">MPPPPTVPDVSVLHALILGIVQGATEFLPVSSTAHMRILPALLHWEDPGAAFSAVVQLGPIAAIIAYFRHDLAKYIAGVFRSLKAGKLFPEDDTDARLGWYTILGTIPLAVAGLLLEKHVDTTFRSLNIIGVCLIVLALVLLVAERISKRNTPLERLAFGPAMAVGFAQVLALVPGASRSGCTITTGLLVGLDRESAARFSFLLSIPAITLAGLYKLYKVVHHTHLGHAAVPYLLGAIVAGVVAYVVVRWLLGYLGEENHTTTPFILYRIMLGIAILVLVQIGYVDANAGAKPLEPAAQGASARLDIPMPTHLASR</sequence>
<keyword evidence="9 17" id="KW-0573">Peptidoglycan synthesis</keyword>
<dbReference type="InterPro" id="IPR003824">
    <property type="entry name" value="UppP"/>
</dbReference>
<dbReference type="GO" id="GO:0005886">
    <property type="term" value="C:plasma membrane"/>
    <property type="evidence" value="ECO:0007669"/>
    <property type="project" value="UniProtKB-SubCell"/>
</dbReference>
<reference evidence="18 19" key="1">
    <citation type="journal article" date="2019" name="Int. J. Syst. Evol. Microbiol.">
        <title>Capsulimonas corticalis gen. nov., sp. nov., an aerobic capsulated bacterium, of a novel bacterial order, Capsulimonadales ord. nov., of the class Armatimonadia of the phylum Armatimonadetes.</title>
        <authorList>
            <person name="Li J."/>
            <person name="Kudo C."/>
            <person name="Tonouchi A."/>
        </authorList>
    </citation>
    <scope>NUCLEOTIDE SEQUENCE [LARGE SCALE GENOMIC DNA]</scope>
    <source>
        <strain evidence="18 19">AX-7</strain>
    </source>
</reference>
<dbReference type="AlphaFoldDB" id="A0A402D6Z9"/>
<feature type="transmembrane region" description="Helical" evidence="17">
    <location>
        <begin position="230"/>
        <end position="253"/>
    </location>
</feature>
<evidence type="ECO:0000256" key="2">
    <source>
        <dbReference type="ARBA" id="ARBA00010621"/>
    </source>
</evidence>
<dbReference type="Proteomes" id="UP000287394">
    <property type="component" value="Chromosome"/>
</dbReference>
<keyword evidence="10 17" id="KW-1133">Transmembrane helix</keyword>
<evidence type="ECO:0000256" key="10">
    <source>
        <dbReference type="ARBA" id="ARBA00022989"/>
    </source>
</evidence>
<evidence type="ECO:0000256" key="4">
    <source>
        <dbReference type="ARBA" id="ARBA00021581"/>
    </source>
</evidence>
<proteinExistence type="inferred from homology"/>
<name>A0A402D6Z9_9BACT</name>
<keyword evidence="8 17" id="KW-0133">Cell shape</keyword>
<feature type="transmembrane region" description="Helical" evidence="17">
    <location>
        <begin position="197"/>
        <end position="218"/>
    </location>
</feature>
<dbReference type="GO" id="GO:0050380">
    <property type="term" value="F:undecaprenyl-diphosphatase activity"/>
    <property type="evidence" value="ECO:0007669"/>
    <property type="project" value="UniProtKB-UniRule"/>
</dbReference>
<evidence type="ECO:0000256" key="3">
    <source>
        <dbReference type="ARBA" id="ARBA00012374"/>
    </source>
</evidence>
<comment type="function">
    <text evidence="17">Catalyzes the dephosphorylation of undecaprenyl diphosphate (UPP). Confers resistance to bacitracin.</text>
</comment>
<dbReference type="GO" id="GO:0008360">
    <property type="term" value="P:regulation of cell shape"/>
    <property type="evidence" value="ECO:0007669"/>
    <property type="project" value="UniProtKB-KW"/>
</dbReference>
<evidence type="ECO:0000313" key="19">
    <source>
        <dbReference type="Proteomes" id="UP000287394"/>
    </source>
</evidence>
<dbReference type="NCBIfam" id="TIGR00753">
    <property type="entry name" value="undec_PP_bacA"/>
    <property type="match status" value="1"/>
</dbReference>
<dbReference type="KEGG" id="ccot:CCAX7_14100"/>
<comment type="subcellular location">
    <subcellularLocation>
        <location evidence="1 17">Cell membrane</location>
        <topology evidence="1 17">Multi-pass membrane protein</topology>
    </subcellularLocation>
</comment>
<feature type="transmembrane region" description="Helical" evidence="17">
    <location>
        <begin position="50"/>
        <end position="68"/>
    </location>
</feature>
<keyword evidence="5 17" id="KW-1003">Cell membrane</keyword>
<dbReference type="PANTHER" id="PTHR30622">
    <property type="entry name" value="UNDECAPRENYL-DIPHOSPHATASE"/>
    <property type="match status" value="1"/>
</dbReference>
<dbReference type="FunCoup" id="A0A402D6Z9">
    <property type="interactions" value="361"/>
</dbReference>
<dbReference type="EMBL" id="AP025739">
    <property type="protein sequence ID" value="BDI29359.1"/>
    <property type="molecule type" value="Genomic_DNA"/>
</dbReference>